<accession>A0ABD5YVA3</accession>
<dbReference type="EMBL" id="JBHTAX010000006">
    <property type="protein sequence ID" value="MFC7192832.1"/>
    <property type="molecule type" value="Genomic_DNA"/>
</dbReference>
<reference evidence="2" key="1">
    <citation type="journal article" date="2014" name="Int. J. Syst. Evol. Microbiol.">
        <title>Complete genome sequence of Corynebacterium casei LMG S-19264T (=DSM 44701T), isolated from a smear-ripened cheese.</title>
        <authorList>
            <consortium name="US DOE Joint Genome Institute (JGI-PGF)"/>
            <person name="Walter F."/>
            <person name="Albersmeier A."/>
            <person name="Kalinowski J."/>
            <person name="Ruckert C."/>
        </authorList>
    </citation>
    <scope>NUCLEOTIDE SEQUENCE [LARGE SCALE GENOMIC DNA]</scope>
    <source>
        <strain evidence="2">NBRC 107106</strain>
    </source>
</reference>
<reference evidence="4" key="2">
    <citation type="journal article" date="2019" name="Int. J. Syst. Evol. Microbiol.">
        <title>The Global Catalogue of Microorganisms (GCM) 10K type strain sequencing project: providing services to taxonomists for standard genome sequencing and annotation.</title>
        <authorList>
            <consortium name="The Broad Institute Genomics Platform"/>
            <consortium name="The Broad Institute Genome Sequencing Center for Infectious Disease"/>
            <person name="Wu L."/>
            <person name="Ma J."/>
        </authorList>
    </citation>
    <scope>NUCLEOTIDE SEQUENCE [LARGE SCALE GENOMIC DNA]</scope>
    <source>
        <strain evidence="4">RDMS1</strain>
    </source>
</reference>
<dbReference type="InterPro" id="IPR007367">
    <property type="entry name" value="DUF433"/>
</dbReference>
<evidence type="ECO:0000256" key="1">
    <source>
        <dbReference type="SAM" id="MobiDB-lite"/>
    </source>
</evidence>
<dbReference type="GeneID" id="76202642"/>
<proteinExistence type="predicted"/>
<comment type="caution">
    <text evidence="2">The sequence shown here is derived from an EMBL/GenBank/DDBJ whole genome shotgun (WGS) entry which is preliminary data.</text>
</comment>
<organism evidence="2 4">
    <name type="scientific">Halocatena marina</name>
    <dbReference type="NCBI Taxonomy" id="2934937"/>
    <lineage>
        <taxon>Archaea</taxon>
        <taxon>Methanobacteriati</taxon>
        <taxon>Methanobacteriota</taxon>
        <taxon>Stenosarchaea group</taxon>
        <taxon>Halobacteria</taxon>
        <taxon>Halobacteriales</taxon>
        <taxon>Natronomonadaceae</taxon>
        <taxon>Halocatena</taxon>
    </lineage>
</organism>
<evidence type="ECO:0000313" key="2">
    <source>
        <dbReference type="EMBL" id="MFC7192832.1"/>
    </source>
</evidence>
<dbReference type="AlphaFoldDB" id="A0ABD5YVA3"/>
<name>A0ABD5YVA3_9EURY</name>
<dbReference type="RefSeq" id="WP_248910515.1">
    <property type="nucleotide sequence ID" value="NZ_CP109982.1"/>
</dbReference>
<dbReference type="InterPro" id="IPR036388">
    <property type="entry name" value="WH-like_DNA-bd_sf"/>
</dbReference>
<sequence length="96" mass="11047">MTAIVSTDDTLGGEPRIDGRRIGVLHIAARVIDTGDRPEDVATDYQLDLADIHHALAYYYEHPEEMQHWREQKRAAGQRAQQQQLDPEHYRHTETA</sequence>
<dbReference type="Pfam" id="PF04255">
    <property type="entry name" value="DUF433"/>
    <property type="match status" value="1"/>
</dbReference>
<dbReference type="Proteomes" id="UP001596417">
    <property type="component" value="Unassembled WGS sequence"/>
</dbReference>
<feature type="compositionally biased region" description="Low complexity" evidence="1">
    <location>
        <begin position="75"/>
        <end position="84"/>
    </location>
</feature>
<feature type="region of interest" description="Disordered" evidence="1">
    <location>
        <begin position="69"/>
        <end position="96"/>
    </location>
</feature>
<dbReference type="InterPro" id="IPR009057">
    <property type="entry name" value="Homeodomain-like_sf"/>
</dbReference>
<dbReference type="Gene3D" id="1.10.10.10">
    <property type="entry name" value="Winged helix-like DNA-binding domain superfamily/Winged helix DNA-binding domain"/>
    <property type="match status" value="1"/>
</dbReference>
<evidence type="ECO:0000313" key="4">
    <source>
        <dbReference type="Proteomes" id="UP001596417"/>
    </source>
</evidence>
<reference evidence="2" key="3">
    <citation type="submission" date="2024-09" db="EMBL/GenBank/DDBJ databases">
        <authorList>
            <person name="Sun Q."/>
        </authorList>
    </citation>
    <scope>NUCLEOTIDE SEQUENCE</scope>
    <source>
        <strain evidence="2">NBRC 107106</strain>
    </source>
</reference>
<dbReference type="EMBL" id="JBHTAX010000006">
    <property type="protein sequence ID" value="MFC7193109.1"/>
    <property type="molecule type" value="Genomic_DNA"/>
</dbReference>
<feature type="compositionally biased region" description="Basic and acidic residues" evidence="1">
    <location>
        <begin position="86"/>
        <end position="96"/>
    </location>
</feature>
<protein>
    <submittedName>
        <fullName evidence="2">DUF433 domain-containing protein</fullName>
    </submittedName>
</protein>
<keyword evidence="4" id="KW-1185">Reference proteome</keyword>
<gene>
    <name evidence="2" type="ORF">ACFQL7_25505</name>
    <name evidence="3" type="ORF">ACFQL7_27250</name>
</gene>
<evidence type="ECO:0000313" key="3">
    <source>
        <dbReference type="EMBL" id="MFC7193109.1"/>
    </source>
</evidence>
<dbReference type="SUPFAM" id="SSF46689">
    <property type="entry name" value="Homeodomain-like"/>
    <property type="match status" value="1"/>
</dbReference>